<comment type="pathway">
    <text evidence="8">Amino-acid biosynthesis; L-proline biosynthesis; L-glutamate 5-semialdehyde from L-glutamate: step 1/2.</text>
</comment>
<evidence type="ECO:0000256" key="3">
    <source>
        <dbReference type="ARBA" id="ARBA00022650"/>
    </source>
</evidence>
<dbReference type="CDD" id="cd21157">
    <property type="entry name" value="PUA_G5K"/>
    <property type="match status" value="1"/>
</dbReference>
<dbReference type="SUPFAM" id="SSF88697">
    <property type="entry name" value="PUA domain-like"/>
    <property type="match status" value="1"/>
</dbReference>
<feature type="binding site" evidence="8">
    <location>
        <begin position="175"/>
        <end position="176"/>
    </location>
    <ligand>
        <name>ATP</name>
        <dbReference type="ChEBI" id="CHEBI:30616"/>
    </ligand>
</feature>
<dbReference type="GO" id="GO:0003723">
    <property type="term" value="F:RNA binding"/>
    <property type="evidence" value="ECO:0007669"/>
    <property type="project" value="InterPro"/>
</dbReference>
<proteinExistence type="inferred from homology"/>
<dbReference type="EMBL" id="BSDY01000002">
    <property type="protein sequence ID" value="GLI54948.1"/>
    <property type="molecule type" value="Genomic_DNA"/>
</dbReference>
<dbReference type="Proteomes" id="UP001144471">
    <property type="component" value="Unassembled WGS sequence"/>
</dbReference>
<dbReference type="InterPro" id="IPR015947">
    <property type="entry name" value="PUA-like_sf"/>
</dbReference>
<evidence type="ECO:0000256" key="4">
    <source>
        <dbReference type="ARBA" id="ARBA00022679"/>
    </source>
</evidence>
<keyword evidence="11" id="KW-1185">Reference proteome</keyword>
<dbReference type="Gene3D" id="2.30.130.10">
    <property type="entry name" value="PUA domain"/>
    <property type="match status" value="1"/>
</dbReference>
<dbReference type="InterPro" id="IPR001057">
    <property type="entry name" value="Glu/AcGlu_kinase"/>
</dbReference>
<dbReference type="PANTHER" id="PTHR43654:SF1">
    <property type="entry name" value="ISOPENTENYL PHOSPHATE KINASE"/>
    <property type="match status" value="1"/>
</dbReference>
<dbReference type="CDD" id="cd04242">
    <property type="entry name" value="AAK_G5K_ProB"/>
    <property type="match status" value="1"/>
</dbReference>
<keyword evidence="6 8" id="KW-0418">Kinase</keyword>
<comment type="similarity">
    <text evidence="8">Belongs to the glutamate 5-kinase family.</text>
</comment>
<accession>A0A9W6LM10</accession>
<comment type="subcellular location">
    <subcellularLocation>
        <location evidence="8">Cytoplasm</location>
    </subcellularLocation>
</comment>
<evidence type="ECO:0000256" key="8">
    <source>
        <dbReference type="HAMAP-Rule" id="MF_00456"/>
    </source>
</evidence>
<name>A0A9W6LM10_9FUSO</name>
<feature type="binding site" evidence="8">
    <location>
        <position position="56"/>
    </location>
    <ligand>
        <name>substrate</name>
    </ligand>
</feature>
<dbReference type="SUPFAM" id="SSF53633">
    <property type="entry name" value="Carbamate kinase-like"/>
    <property type="match status" value="1"/>
</dbReference>
<sequence length="373" mass="39933">MNRKELLKDVKRVVIKVGTSSLTHENGLLNIDKIEKLVRAVAHVQNIGYEVVLVSSGAIGAGLGRLKLSERPTTIPEKQAVAAVGQVALIHLYQKLFFEYGKNIGQLLLTRGDFADRRRFLNGRNACFELIRKGVIPIINENDAVATEEIKVGDNDTLSALVATLIDADLLIILSDIEGLYTADPRKDPKATLIPLVTEIDTKIREMAAGAGSKLGTGGMATKISAAEIATSKGVKMLIANGEDPHILVDIMDGHQAGTLFVPGSHPVSAKKHWIKYGSNRAGTLILDSGACRAIGQGKSLLPGGITGVKGDFLKGDIVSLCTSEGSEVAAGIVNYSSREVELIKGAKTSEIEGILGYQEYKEVVHSNNMFRN</sequence>
<dbReference type="PIRSF" id="PIRSF000729">
    <property type="entry name" value="GK"/>
    <property type="match status" value="1"/>
</dbReference>
<dbReference type="GO" id="GO:0005829">
    <property type="term" value="C:cytosol"/>
    <property type="evidence" value="ECO:0007669"/>
    <property type="project" value="TreeGrafter"/>
</dbReference>
<keyword evidence="3 8" id="KW-0641">Proline biosynthesis</keyword>
<keyword evidence="7 8" id="KW-0067">ATP-binding</keyword>
<evidence type="ECO:0000313" key="11">
    <source>
        <dbReference type="Proteomes" id="UP001144471"/>
    </source>
</evidence>
<feature type="domain" description="PUA" evidence="9">
    <location>
        <begin position="283"/>
        <end position="365"/>
    </location>
</feature>
<protein>
    <recommendedName>
        <fullName evidence="8">Glutamate 5-kinase</fullName>
        <ecNumber evidence="8">2.7.2.11</ecNumber>
    </recommendedName>
    <alternativeName>
        <fullName evidence="8">Gamma-glutamyl kinase</fullName>
        <shortName evidence="8">GK</shortName>
    </alternativeName>
</protein>
<dbReference type="PANTHER" id="PTHR43654">
    <property type="entry name" value="GLUTAMATE 5-KINASE"/>
    <property type="match status" value="1"/>
</dbReference>
<comment type="function">
    <text evidence="8">Catalyzes the transfer of a phosphate group to glutamate to form L-glutamate 5-phosphate.</text>
</comment>
<keyword evidence="2 8" id="KW-0028">Amino-acid biosynthesis</keyword>
<dbReference type="PROSITE" id="PS00902">
    <property type="entry name" value="GLUTAMATE_5_KINASE"/>
    <property type="match status" value="1"/>
</dbReference>
<dbReference type="Pfam" id="PF01472">
    <property type="entry name" value="PUA"/>
    <property type="match status" value="1"/>
</dbReference>
<evidence type="ECO:0000313" key="10">
    <source>
        <dbReference type="EMBL" id="GLI54948.1"/>
    </source>
</evidence>
<dbReference type="NCBIfam" id="TIGR01027">
    <property type="entry name" value="proB"/>
    <property type="match status" value="1"/>
</dbReference>
<evidence type="ECO:0000259" key="9">
    <source>
        <dbReference type="SMART" id="SM00359"/>
    </source>
</evidence>
<evidence type="ECO:0000256" key="1">
    <source>
        <dbReference type="ARBA" id="ARBA00022490"/>
    </source>
</evidence>
<dbReference type="PRINTS" id="PR00474">
    <property type="entry name" value="GLU5KINASE"/>
</dbReference>
<dbReference type="Gene3D" id="3.40.1160.10">
    <property type="entry name" value="Acetylglutamate kinase-like"/>
    <property type="match status" value="1"/>
</dbReference>
<dbReference type="InterPro" id="IPR005715">
    <property type="entry name" value="Glu_5kinase/COase_Synthase"/>
</dbReference>
<feature type="binding site" evidence="8">
    <location>
        <position position="16"/>
    </location>
    <ligand>
        <name>ATP</name>
        <dbReference type="ChEBI" id="CHEBI:30616"/>
    </ligand>
</feature>
<keyword evidence="4 8" id="KW-0808">Transferase</keyword>
<dbReference type="InterPro" id="IPR011529">
    <property type="entry name" value="Glu_5kinase"/>
</dbReference>
<dbReference type="GO" id="GO:0005524">
    <property type="term" value="F:ATP binding"/>
    <property type="evidence" value="ECO:0007669"/>
    <property type="project" value="UniProtKB-KW"/>
</dbReference>
<feature type="binding site" evidence="8">
    <location>
        <position position="143"/>
    </location>
    <ligand>
        <name>substrate</name>
    </ligand>
</feature>
<dbReference type="FunFam" id="3.40.1160.10:FF:000018">
    <property type="entry name" value="Glutamate 5-kinase"/>
    <property type="match status" value="1"/>
</dbReference>
<evidence type="ECO:0000256" key="2">
    <source>
        <dbReference type="ARBA" id="ARBA00022605"/>
    </source>
</evidence>
<organism evidence="10 11">
    <name type="scientific">Propionigenium maris DSM 9537</name>
    <dbReference type="NCBI Taxonomy" id="1123000"/>
    <lineage>
        <taxon>Bacteria</taxon>
        <taxon>Fusobacteriati</taxon>
        <taxon>Fusobacteriota</taxon>
        <taxon>Fusobacteriia</taxon>
        <taxon>Fusobacteriales</taxon>
        <taxon>Fusobacteriaceae</taxon>
        <taxon>Propionigenium</taxon>
    </lineage>
</organism>
<dbReference type="EC" id="2.7.2.11" evidence="8"/>
<dbReference type="InterPro" id="IPR001048">
    <property type="entry name" value="Asp/Glu/Uridylate_kinase"/>
</dbReference>
<evidence type="ECO:0000256" key="6">
    <source>
        <dbReference type="ARBA" id="ARBA00022777"/>
    </source>
</evidence>
<dbReference type="RefSeq" id="WP_281833158.1">
    <property type="nucleotide sequence ID" value="NZ_BSDY01000002.1"/>
</dbReference>
<evidence type="ECO:0000256" key="7">
    <source>
        <dbReference type="ARBA" id="ARBA00022840"/>
    </source>
</evidence>
<comment type="catalytic activity">
    <reaction evidence="8">
        <text>L-glutamate + ATP = L-glutamyl 5-phosphate + ADP</text>
        <dbReference type="Rhea" id="RHEA:14877"/>
        <dbReference type="ChEBI" id="CHEBI:29985"/>
        <dbReference type="ChEBI" id="CHEBI:30616"/>
        <dbReference type="ChEBI" id="CHEBI:58274"/>
        <dbReference type="ChEBI" id="CHEBI:456216"/>
        <dbReference type="EC" id="2.7.2.11"/>
    </reaction>
</comment>
<dbReference type="HAMAP" id="MF_00456">
    <property type="entry name" value="ProB"/>
    <property type="match status" value="1"/>
</dbReference>
<keyword evidence="5 8" id="KW-0547">Nucleotide-binding</keyword>
<dbReference type="InterPro" id="IPR036974">
    <property type="entry name" value="PUA_sf"/>
</dbReference>
<dbReference type="InterPro" id="IPR019797">
    <property type="entry name" value="Glutamate_5-kinase_CS"/>
</dbReference>
<dbReference type="AlphaFoldDB" id="A0A9W6LM10"/>
<keyword evidence="1 8" id="KW-0963">Cytoplasm</keyword>
<reference evidence="10" key="1">
    <citation type="submission" date="2022-12" db="EMBL/GenBank/DDBJ databases">
        <title>Reference genome sequencing for broad-spectrum identification of bacterial and archaeal isolates by mass spectrometry.</title>
        <authorList>
            <person name="Sekiguchi Y."/>
            <person name="Tourlousse D.M."/>
        </authorList>
    </citation>
    <scope>NUCLEOTIDE SEQUENCE</scope>
    <source>
        <strain evidence="10">10succ1</strain>
    </source>
</reference>
<feature type="binding site" evidence="8">
    <location>
        <begin position="217"/>
        <end position="223"/>
    </location>
    <ligand>
        <name>ATP</name>
        <dbReference type="ChEBI" id="CHEBI:30616"/>
    </ligand>
</feature>
<evidence type="ECO:0000256" key="5">
    <source>
        <dbReference type="ARBA" id="ARBA00022741"/>
    </source>
</evidence>
<dbReference type="Pfam" id="PF00696">
    <property type="entry name" value="AA_kinase"/>
    <property type="match status" value="1"/>
</dbReference>
<feature type="binding site" evidence="8">
    <location>
        <position position="155"/>
    </location>
    <ligand>
        <name>substrate</name>
    </ligand>
</feature>
<dbReference type="GO" id="GO:0055129">
    <property type="term" value="P:L-proline biosynthetic process"/>
    <property type="evidence" value="ECO:0007669"/>
    <property type="project" value="UniProtKB-UniRule"/>
</dbReference>
<dbReference type="InterPro" id="IPR036393">
    <property type="entry name" value="AceGlu_kinase-like_sf"/>
</dbReference>
<dbReference type="SMART" id="SM00359">
    <property type="entry name" value="PUA"/>
    <property type="match status" value="1"/>
</dbReference>
<gene>
    <name evidence="8 10" type="primary">proB</name>
    <name evidence="10" type="ORF">PM10SUCC1_04630</name>
</gene>
<dbReference type="InterPro" id="IPR002478">
    <property type="entry name" value="PUA"/>
</dbReference>
<comment type="caution">
    <text evidence="10">The sequence shown here is derived from an EMBL/GenBank/DDBJ whole genome shotgun (WGS) entry which is preliminary data.</text>
</comment>
<dbReference type="GO" id="GO:0004349">
    <property type="term" value="F:glutamate 5-kinase activity"/>
    <property type="evidence" value="ECO:0007669"/>
    <property type="project" value="UniProtKB-UniRule"/>
</dbReference>
<dbReference type="PROSITE" id="PS50890">
    <property type="entry name" value="PUA"/>
    <property type="match status" value="1"/>
</dbReference>
<dbReference type="InterPro" id="IPR041739">
    <property type="entry name" value="G5K_ProB"/>
</dbReference>